<dbReference type="PANTHER" id="PTHR43362:SF1">
    <property type="entry name" value="MANNITOL DEHYDROGENASE 2-RELATED"/>
    <property type="match status" value="1"/>
</dbReference>
<organism evidence="5 6">
    <name type="scientific">Thermosediminibacter litoriperuensis</name>
    <dbReference type="NCBI Taxonomy" id="291989"/>
    <lineage>
        <taxon>Bacteria</taxon>
        <taxon>Bacillati</taxon>
        <taxon>Bacillota</taxon>
        <taxon>Clostridia</taxon>
        <taxon>Thermosediminibacterales</taxon>
        <taxon>Thermosediminibacteraceae</taxon>
        <taxon>Thermosediminibacter</taxon>
    </lineage>
</organism>
<dbReference type="Gene3D" id="1.10.1040.10">
    <property type="entry name" value="N-(1-d-carboxylethyl)-l-norvaline Dehydrogenase, domain 2"/>
    <property type="match status" value="1"/>
</dbReference>
<feature type="domain" description="Mannitol dehydrogenase C-terminal" evidence="4">
    <location>
        <begin position="315"/>
        <end position="469"/>
    </location>
</feature>
<dbReference type="AlphaFoldDB" id="A0A5S5AZC9"/>
<dbReference type="SUPFAM" id="SSF51735">
    <property type="entry name" value="NAD(P)-binding Rossmann-fold domains"/>
    <property type="match status" value="1"/>
</dbReference>
<dbReference type="InterPro" id="IPR013118">
    <property type="entry name" value="Mannitol_DH_C"/>
</dbReference>
<dbReference type="Gene3D" id="3.40.50.720">
    <property type="entry name" value="NAD(P)-binding Rossmann-like Domain"/>
    <property type="match status" value="1"/>
</dbReference>
<name>A0A5S5AZC9_9FIRM</name>
<dbReference type="PANTHER" id="PTHR43362">
    <property type="entry name" value="MANNITOL DEHYDROGENASE DSF1-RELATED"/>
    <property type="match status" value="1"/>
</dbReference>
<evidence type="ECO:0000256" key="1">
    <source>
        <dbReference type="ARBA" id="ARBA00023002"/>
    </source>
</evidence>
<comment type="caution">
    <text evidence="5">The sequence shown here is derived from an EMBL/GenBank/DDBJ whole genome shotgun (WGS) entry which is preliminary data.</text>
</comment>
<feature type="domain" description="Mannitol dehydrogenase N-terminal" evidence="3">
    <location>
        <begin position="40"/>
        <end position="304"/>
    </location>
</feature>
<dbReference type="Proteomes" id="UP000322294">
    <property type="component" value="Unassembled WGS sequence"/>
</dbReference>
<keyword evidence="1" id="KW-0560">Oxidoreductase</keyword>
<dbReference type="InterPro" id="IPR008927">
    <property type="entry name" value="6-PGluconate_DH-like_C_sf"/>
</dbReference>
<dbReference type="InterPro" id="IPR013328">
    <property type="entry name" value="6PGD_dom2"/>
</dbReference>
<accession>A0A5S5AZC9</accession>
<dbReference type="GO" id="GO:0008926">
    <property type="term" value="F:mannitol-1-phosphate 5-dehydrogenase activity"/>
    <property type="evidence" value="ECO:0007669"/>
    <property type="project" value="UniProtKB-EC"/>
</dbReference>
<keyword evidence="6" id="KW-1185">Reference proteome</keyword>
<comment type="catalytic activity">
    <reaction evidence="2">
        <text>D-mannitol 1-phosphate + NAD(+) = beta-D-fructose 6-phosphate + NADH + H(+)</text>
        <dbReference type="Rhea" id="RHEA:19661"/>
        <dbReference type="ChEBI" id="CHEBI:15378"/>
        <dbReference type="ChEBI" id="CHEBI:57540"/>
        <dbReference type="ChEBI" id="CHEBI:57634"/>
        <dbReference type="ChEBI" id="CHEBI:57945"/>
        <dbReference type="ChEBI" id="CHEBI:61381"/>
        <dbReference type="EC" id="1.1.1.17"/>
    </reaction>
</comment>
<proteinExistence type="predicted"/>
<sequence>MKLSIHDLKNKQVWQKRGYELPAFDVEAVRERTLKEPIWLHFGAGNIFRAFPAVLQQTLLDKGFCDKGIIVCESFDEEIIEKAYAPFDNLSLLVTLKADGSMDKKVVASVVHAIPAKDHMDELERIFTSPSLQMVSFTITEKGYSLTDSKGEYYPDVLSDFENLPEEPKSLMGKVAALCYKRYLAGKLPVALVSMDNCSHNGTKLCNAVRTFADNWVKRGLVDAGFADYINNPRLVSFPWSMIDKITPRPSERVKAVLEADGFEGADIIRTAKNTYISSFVNAEQTEYLVIEDSFPNSRPPLEKAGVIFTDRETVDKVEKMKVCTCLNPLHTILAVYGCLLGYTSISEEMKDKHLKTFIQKAGYEEGLPVVVDPGIIRPEDFINEVIEKRLPNPFLPDTPQRIACDTSQKIPVRFGETLKAYIAYGKDLSTLTYIPLFFAGWLRYLMGVDDEGNPFTLSPDPMLEVLQGYVKEISLGDRGPFTEILRPILSDSKIFGVNLYEYGIASKVEGMFEELVAGKGAVRKTLEKYINI</sequence>
<dbReference type="SUPFAM" id="SSF48179">
    <property type="entry name" value="6-phosphogluconate dehydrogenase C-terminal domain-like"/>
    <property type="match status" value="1"/>
</dbReference>
<dbReference type="RefSeq" id="WP_148865899.1">
    <property type="nucleotide sequence ID" value="NZ_VNHO01000002.1"/>
</dbReference>
<evidence type="ECO:0000259" key="3">
    <source>
        <dbReference type="Pfam" id="PF01232"/>
    </source>
</evidence>
<dbReference type="OrthoDB" id="271711at2"/>
<evidence type="ECO:0000313" key="6">
    <source>
        <dbReference type="Proteomes" id="UP000322294"/>
    </source>
</evidence>
<gene>
    <name evidence="5" type="ORF">LZ11_00267</name>
</gene>
<dbReference type="Pfam" id="PF08125">
    <property type="entry name" value="Mannitol_dh_C"/>
    <property type="match status" value="1"/>
</dbReference>
<evidence type="ECO:0000259" key="4">
    <source>
        <dbReference type="Pfam" id="PF08125"/>
    </source>
</evidence>
<evidence type="ECO:0000256" key="2">
    <source>
        <dbReference type="ARBA" id="ARBA00048615"/>
    </source>
</evidence>
<dbReference type="InterPro" id="IPR036291">
    <property type="entry name" value="NAD(P)-bd_dom_sf"/>
</dbReference>
<dbReference type="Pfam" id="PF01232">
    <property type="entry name" value="Mannitol_dh"/>
    <property type="match status" value="1"/>
</dbReference>
<evidence type="ECO:0000313" key="5">
    <source>
        <dbReference type="EMBL" id="TYP58811.1"/>
    </source>
</evidence>
<dbReference type="InterPro" id="IPR050988">
    <property type="entry name" value="Mannitol_DH/Oxidoreductase"/>
</dbReference>
<protein>
    <submittedName>
        <fullName evidence="5">Fructuronate reductase</fullName>
    </submittedName>
</protein>
<dbReference type="InterPro" id="IPR013131">
    <property type="entry name" value="Mannitol_DH_N"/>
</dbReference>
<reference evidence="5 6" key="1">
    <citation type="submission" date="2019-07" db="EMBL/GenBank/DDBJ databases">
        <title>Genomic Encyclopedia of Type Strains, Phase I: the one thousand microbial genomes (KMG-I) project.</title>
        <authorList>
            <person name="Kyrpides N."/>
        </authorList>
    </citation>
    <scope>NUCLEOTIDE SEQUENCE [LARGE SCALE GENOMIC DNA]</scope>
    <source>
        <strain evidence="5 6">DSM 16647</strain>
    </source>
</reference>
<dbReference type="EMBL" id="VNHO01000002">
    <property type="protein sequence ID" value="TYP58811.1"/>
    <property type="molecule type" value="Genomic_DNA"/>
</dbReference>